<dbReference type="InParanoid" id="W0DUJ1"/>
<evidence type="ECO:0000256" key="2">
    <source>
        <dbReference type="ARBA" id="ARBA00022598"/>
    </source>
</evidence>
<evidence type="ECO:0000313" key="4">
    <source>
        <dbReference type="EMBL" id="AHF02112.1"/>
    </source>
</evidence>
<reference evidence="4 5" key="1">
    <citation type="submission" date="2013-12" db="EMBL/GenBank/DDBJ databases">
        <authorList>
            <consortium name="DOE Joint Genome Institute"/>
            <person name="Kappler U."/>
            <person name="Huntemann M."/>
            <person name="Han J."/>
            <person name="Chen A."/>
            <person name="Kyrpides N."/>
            <person name="Mavromatis K."/>
            <person name="Markowitz V."/>
            <person name="Palaniappan K."/>
            <person name="Ivanova N."/>
            <person name="Schaumberg A."/>
            <person name="Pati A."/>
            <person name="Liolios K."/>
            <person name="Nordberg H.P."/>
            <person name="Cantor M.N."/>
            <person name="Hua S.X."/>
            <person name="Woyke T."/>
        </authorList>
    </citation>
    <scope>NUCLEOTIDE SEQUENCE [LARGE SCALE GENOMIC DNA]</scope>
    <source>
        <strain evidence="5">AL2</strain>
    </source>
</reference>
<comment type="similarity">
    <text evidence="1">Belongs to the ATP-dependent AMP-binding enzyme family.</text>
</comment>
<organism evidence="4 5">
    <name type="scientific">Thiomicrospira aerophila AL3</name>
    <dbReference type="NCBI Taxonomy" id="717772"/>
    <lineage>
        <taxon>Bacteria</taxon>
        <taxon>Pseudomonadati</taxon>
        <taxon>Pseudomonadota</taxon>
        <taxon>Gammaproteobacteria</taxon>
        <taxon>Thiotrichales</taxon>
        <taxon>Piscirickettsiaceae</taxon>
        <taxon>Thiomicrospira</taxon>
    </lineage>
</organism>
<dbReference type="SUPFAM" id="SSF69593">
    <property type="entry name" value="Glycerol-3-phosphate (1)-acyltransferase"/>
    <property type="match status" value="1"/>
</dbReference>
<dbReference type="OrthoDB" id="9803968at2"/>
<gene>
    <name evidence="4" type="ORF">THIAE_10365</name>
</gene>
<dbReference type="HOGENOM" id="CLU_000022_59_8_6"/>
<dbReference type="CDD" id="cd07989">
    <property type="entry name" value="LPLAT_AGPAT-like"/>
    <property type="match status" value="1"/>
</dbReference>
<name>W0DUJ1_9GAMM</name>
<dbReference type="GO" id="GO:0016746">
    <property type="term" value="F:acyltransferase activity"/>
    <property type="evidence" value="ECO:0007669"/>
    <property type="project" value="UniProtKB-KW"/>
</dbReference>
<dbReference type="Proteomes" id="UP000005380">
    <property type="component" value="Chromosome"/>
</dbReference>
<dbReference type="Gene3D" id="3.30.300.30">
    <property type="match status" value="1"/>
</dbReference>
<keyword evidence="4" id="KW-0808">Transferase</keyword>
<evidence type="ECO:0000256" key="1">
    <source>
        <dbReference type="ARBA" id="ARBA00006432"/>
    </source>
</evidence>
<accession>W0DUJ1</accession>
<dbReference type="SMART" id="SM00563">
    <property type="entry name" value="PlsC"/>
    <property type="match status" value="1"/>
</dbReference>
<evidence type="ECO:0000259" key="3">
    <source>
        <dbReference type="SMART" id="SM00563"/>
    </source>
</evidence>
<dbReference type="STRING" id="717772.THIAE_10365"/>
<dbReference type="PANTHER" id="PTHR43201">
    <property type="entry name" value="ACYL-COA SYNTHETASE"/>
    <property type="match status" value="1"/>
</dbReference>
<dbReference type="PANTHER" id="PTHR43201:SF5">
    <property type="entry name" value="MEDIUM-CHAIN ACYL-COA LIGASE ACSF2, MITOCHONDRIAL"/>
    <property type="match status" value="1"/>
</dbReference>
<feature type="domain" description="Phospholipid/glycerol acyltransferase" evidence="3">
    <location>
        <begin position="47"/>
        <end position="157"/>
    </location>
</feature>
<dbReference type="Pfam" id="PF01553">
    <property type="entry name" value="Acyltransferase"/>
    <property type="match status" value="1"/>
</dbReference>
<dbReference type="Gene3D" id="3.40.50.12780">
    <property type="entry name" value="N-terminal domain of ligase-like"/>
    <property type="match status" value="1"/>
</dbReference>
<dbReference type="GO" id="GO:0031956">
    <property type="term" value="F:medium-chain fatty acid-CoA ligase activity"/>
    <property type="evidence" value="ECO:0007669"/>
    <property type="project" value="TreeGrafter"/>
</dbReference>
<dbReference type="FunCoup" id="W0DUJ1">
    <property type="interactions" value="125"/>
</dbReference>
<keyword evidence="4" id="KW-0012">Acyltransferase</keyword>
<dbReference type="InterPro" id="IPR002123">
    <property type="entry name" value="Plipid/glycerol_acylTrfase"/>
</dbReference>
<keyword evidence="5" id="KW-1185">Reference proteome</keyword>
<sequence>MNNHSDQQQAWWVKLIRGVITFWAKHWYRVEVRGLEHYEQRPKDRPLLIVANHVSLLDGPLIDGFIPGPTTFMIDAGHTQGWWRTSLLRLGRYVVTDLHSPMAAKHLIKALEAGEQVMIFPEGRISTQGGLMKVYSGAGLVADKTGAAVLAVHIEGAQWSQASYLDGRVRWLRRLRRPHITLTLSAAEPLQIEPQLKGRARHVAYQQVMMQRLQASHFNARWHPMSLWQAFDHAVTTQWPVGRWQGVEDALGTQLTYKKARLAARVLGVKLTASLNSNLAENQRQQTVGVMLPNSAGVLVTFWALQSQAKLPAMLNFTAGEAALISACKTAQLTQVLTSRRFIELAGLQAIELALASHIEWIYLEDIRETIGLKDKLRALAVPSRKLPGYQQAPTDPAVVLFTSGSEAAPKAVVLSHQNLLANIAQVGSQFALLPGDGVFNALPTFHSFGLTAGLLWPVLAGAKLTLYPSPLHYHQIPEAVYQSNARVFFATDTFYKGYARKADPYDFNQVEVLVAGAEPLSKQTRDVYAQKFGKTILEGYGVTEASPVVAVNTPQARQDGSVGRLLPGLVSRLEPVEGLAEGGRLWIKGPNVMLGYWFETAPGELVAPPDGWYDTGDLARIDQQGFIWLLGRAKRFAKIAGEMVSLVAIEQALMPLLVADKLVVAVRVSDAKKGETVVLVSSDAHLSLGQAQQALAQAGINELAWPKMIYWREQIPLLGSGKIAYQILDQWVAEQ</sequence>
<dbReference type="KEGG" id="tao:THIAE_10365"/>
<dbReference type="InterPro" id="IPR042099">
    <property type="entry name" value="ANL_N_sf"/>
</dbReference>
<dbReference type="eggNOG" id="COG0204">
    <property type="taxonomic scope" value="Bacteria"/>
</dbReference>
<evidence type="ECO:0000313" key="5">
    <source>
        <dbReference type="Proteomes" id="UP000005380"/>
    </source>
</evidence>
<dbReference type="InterPro" id="IPR000873">
    <property type="entry name" value="AMP-dep_synth/lig_dom"/>
</dbReference>
<dbReference type="InterPro" id="IPR045851">
    <property type="entry name" value="AMP-bd_C_sf"/>
</dbReference>
<proteinExistence type="inferred from homology"/>
<dbReference type="AlphaFoldDB" id="W0DUJ1"/>
<dbReference type="eggNOG" id="COG0318">
    <property type="taxonomic scope" value="Bacteria"/>
</dbReference>
<dbReference type="EMBL" id="CP007030">
    <property type="protein sequence ID" value="AHF02112.1"/>
    <property type="molecule type" value="Genomic_DNA"/>
</dbReference>
<dbReference type="SUPFAM" id="SSF56801">
    <property type="entry name" value="Acetyl-CoA synthetase-like"/>
    <property type="match status" value="1"/>
</dbReference>
<dbReference type="RefSeq" id="WP_006460078.1">
    <property type="nucleotide sequence ID" value="NZ_CP007030.1"/>
</dbReference>
<keyword evidence="2" id="KW-0436">Ligase</keyword>
<dbReference type="Pfam" id="PF00501">
    <property type="entry name" value="AMP-binding"/>
    <property type="match status" value="1"/>
</dbReference>
<protein>
    <submittedName>
        <fullName evidence="4">Acyl-ACP--phospholipid O-acyltransferase</fullName>
    </submittedName>
</protein>
<dbReference type="GO" id="GO:0006631">
    <property type="term" value="P:fatty acid metabolic process"/>
    <property type="evidence" value="ECO:0007669"/>
    <property type="project" value="TreeGrafter"/>
</dbReference>